<dbReference type="EMBL" id="SDMP01000013">
    <property type="protein sequence ID" value="RYR23506.1"/>
    <property type="molecule type" value="Genomic_DNA"/>
</dbReference>
<accession>A0A445AAN8</accession>
<evidence type="ECO:0000313" key="2">
    <source>
        <dbReference type="EMBL" id="RYR23506.1"/>
    </source>
</evidence>
<sequence>MLKDVHEHRDQLAIWLRPDIKKELYVHLEGFKHCRLTNRANRASPRSSKYIGGSAIFMKTKARLYKSLDREVTMTEIFKYTHTLKKNKERFANQRVADHYPYKNRVYGLGSFFADNLRTSILRHSSTSTTSRLVDPEDDVDLREQMEQHIAPNEDQMHTGGSDADGGAQTSPPRPLP</sequence>
<evidence type="ECO:0000313" key="3">
    <source>
        <dbReference type="Proteomes" id="UP000289738"/>
    </source>
</evidence>
<evidence type="ECO:0000256" key="1">
    <source>
        <dbReference type="SAM" id="MobiDB-lite"/>
    </source>
</evidence>
<feature type="region of interest" description="Disordered" evidence="1">
    <location>
        <begin position="125"/>
        <end position="177"/>
    </location>
</feature>
<comment type="caution">
    <text evidence="2">The sequence shown here is derived from an EMBL/GenBank/DDBJ whole genome shotgun (WGS) entry which is preliminary data.</text>
</comment>
<gene>
    <name evidence="2" type="ORF">Ahy_B03g068717</name>
</gene>
<protein>
    <submittedName>
        <fullName evidence="2">Uncharacterized protein</fullName>
    </submittedName>
</protein>
<keyword evidence="3" id="KW-1185">Reference proteome</keyword>
<reference evidence="2 3" key="1">
    <citation type="submission" date="2019-01" db="EMBL/GenBank/DDBJ databases">
        <title>Sequencing of cultivated peanut Arachis hypogaea provides insights into genome evolution and oil improvement.</title>
        <authorList>
            <person name="Chen X."/>
        </authorList>
    </citation>
    <scope>NUCLEOTIDE SEQUENCE [LARGE SCALE GENOMIC DNA]</scope>
    <source>
        <strain evidence="3">cv. Fuhuasheng</strain>
        <tissue evidence="2">Leaves</tissue>
    </source>
</reference>
<dbReference type="Proteomes" id="UP000289738">
    <property type="component" value="Chromosome B03"/>
</dbReference>
<dbReference type="AlphaFoldDB" id="A0A445AAN8"/>
<organism evidence="2 3">
    <name type="scientific">Arachis hypogaea</name>
    <name type="common">Peanut</name>
    <dbReference type="NCBI Taxonomy" id="3818"/>
    <lineage>
        <taxon>Eukaryota</taxon>
        <taxon>Viridiplantae</taxon>
        <taxon>Streptophyta</taxon>
        <taxon>Embryophyta</taxon>
        <taxon>Tracheophyta</taxon>
        <taxon>Spermatophyta</taxon>
        <taxon>Magnoliopsida</taxon>
        <taxon>eudicotyledons</taxon>
        <taxon>Gunneridae</taxon>
        <taxon>Pentapetalae</taxon>
        <taxon>rosids</taxon>
        <taxon>fabids</taxon>
        <taxon>Fabales</taxon>
        <taxon>Fabaceae</taxon>
        <taxon>Papilionoideae</taxon>
        <taxon>50 kb inversion clade</taxon>
        <taxon>dalbergioids sensu lato</taxon>
        <taxon>Dalbergieae</taxon>
        <taxon>Pterocarpus clade</taxon>
        <taxon>Arachis</taxon>
    </lineage>
</organism>
<proteinExistence type="predicted"/>
<name>A0A445AAN8_ARAHY</name>